<evidence type="ECO:0000313" key="9">
    <source>
        <dbReference type="Proteomes" id="UP000610594"/>
    </source>
</evidence>
<keyword evidence="3" id="KW-0238">DNA-binding</keyword>
<evidence type="ECO:0000256" key="1">
    <source>
        <dbReference type="ARBA" id="ARBA00009402"/>
    </source>
</evidence>
<dbReference type="Pfam" id="PF13700">
    <property type="entry name" value="DUF4158"/>
    <property type="match status" value="1"/>
</dbReference>
<organism evidence="8 9">
    <name type="scientific">Massilia genomosp. 1</name>
    <dbReference type="NCBI Taxonomy" id="2609280"/>
    <lineage>
        <taxon>Bacteria</taxon>
        <taxon>Pseudomonadati</taxon>
        <taxon>Pseudomonadota</taxon>
        <taxon>Betaproteobacteria</taxon>
        <taxon>Burkholderiales</taxon>
        <taxon>Oxalobacteraceae</taxon>
        <taxon>Telluria group</taxon>
        <taxon>Massilia</taxon>
    </lineage>
</organism>
<dbReference type="InterPro" id="IPR002513">
    <property type="entry name" value="Tn3_Tnp_DDE_dom"/>
</dbReference>
<feature type="region of interest" description="Disordered" evidence="5">
    <location>
        <begin position="673"/>
        <end position="697"/>
    </location>
</feature>
<accession>A0ABX0N2C5</accession>
<evidence type="ECO:0000256" key="5">
    <source>
        <dbReference type="SAM" id="MobiDB-lite"/>
    </source>
</evidence>
<reference evidence="8 9" key="1">
    <citation type="submission" date="2019-10" db="EMBL/GenBank/DDBJ databases">
        <title>Taxonomy of Antarctic Massilia spp.: description of Massilia rubra sp. nov., Massilia aquatica sp. nov., Massilia mucilaginosa sp. nov., Massilia frigida sp. nov. isolated from streams, lakes and regoliths.</title>
        <authorList>
            <person name="Holochova P."/>
            <person name="Sedlacek I."/>
            <person name="Kralova S."/>
            <person name="Maslanova I."/>
            <person name="Busse H.-J."/>
            <person name="Stankova E."/>
            <person name="Vrbovska V."/>
            <person name="Kovarovic V."/>
            <person name="Bartak M."/>
            <person name="Svec P."/>
            <person name="Pantucek R."/>
        </authorList>
    </citation>
    <scope>NUCLEOTIDE SEQUENCE [LARGE SCALE GENOMIC DNA]</scope>
    <source>
        <strain evidence="8 9">CCM 8694</strain>
    </source>
</reference>
<comment type="similarity">
    <text evidence="1">Belongs to the transposase 7 family.</text>
</comment>
<feature type="domain" description="Tn3 transposase DDE" evidence="6">
    <location>
        <begin position="580"/>
        <end position="966"/>
    </location>
</feature>
<evidence type="ECO:0000256" key="4">
    <source>
        <dbReference type="ARBA" id="ARBA00023172"/>
    </source>
</evidence>
<evidence type="ECO:0000256" key="3">
    <source>
        <dbReference type="ARBA" id="ARBA00023125"/>
    </source>
</evidence>
<dbReference type="Pfam" id="PF01526">
    <property type="entry name" value="DDE_Tnp_Tn3"/>
    <property type="match status" value="1"/>
</dbReference>
<dbReference type="RefSeq" id="WP_167239949.1">
    <property type="nucleotide sequence ID" value="NZ_WHJF01000109.1"/>
</dbReference>
<evidence type="ECO:0000259" key="7">
    <source>
        <dbReference type="Pfam" id="PF13700"/>
    </source>
</evidence>
<evidence type="ECO:0000313" key="8">
    <source>
        <dbReference type="EMBL" id="NHZ66037.1"/>
    </source>
</evidence>
<sequence>MARRSILSATERESLLAFPESQDDLIRHYSFTESDLSLIRQRRGDANRIGFAVQLCLLRYPGYALASDMPVPEPIVQWIARQVQSDPDAWPQYGIRDETRREHFQELRAYLTLSTFGLRDFRTVVHSLVDLAMQTDKGLVLASQSLEILRQQRIILPTLTVIERACAEAVTRANRRIYRSLVEPLEPHHKRGLDNLLSVAPDTNITWLMWLRQSPLKPNSRHMREHIERLKIFQSLALPDGIGRQIHQNRLLKMAREGAQMQPYDLAKFEDGRRYATLVALAIEGMATAIDELIDLHDRIMVKVFSAAKNRHQEQFQKQGKAINDKVLLYSKVGRALVAAKESGADPYSAIEAVIPWAAFAQSVTDAAQLAQPATFDHLHLVGDHYSMLRRYTPELLDVLRLKAAPAAQTVLDAVDIVREMNATGSRKVPPDAPIAFVKARWKPLVITGEGIDRRFYEICVLSELKNALRSGDIWVYGSRQFRDFEEYLLPSAKFRDLRMARQLPIAINPDLNEYLLERVLLLNQQLAIVNRLALANELPDAIITNTGLKITPQDTVVPESAQVLIDQAGSLLPRIKITELLMDVDEWTGFTRHFAHLKSGAQAQDKTLLLSAILADAINLGLTKMAESSPGASYSKLSWLQAWHIRDETYSAALADLVNAQLGHAFAGNWGDGSTSSSDGQRFRAGGRAESTGHVNPKYGAEPGKMIYTHIADNYAPFSTKMVNVGVRDSTYVLDGLLYHESDLRIEEHYTDTAGFTDHVFALMHILGFRFAPRIRDLGDTKLYIPGEVGEYPGLKSMIGGTLSIKHVRTHWDDILRLASSIKHGTVTASLMLRKLGSYPRQNGLALALRELGRIERTLFILDWLQSVELRRRVHAGLNKGEARNALARAVFIHRLGEIRDRSFEQQRYRASGLNLVTAAIVLWNTVYLERATQALREAGRLPDDGMLRYLSPLGWEHINLTGDYVWRQSRNVEEGKFRPLRTGGNP</sequence>
<keyword evidence="4" id="KW-0233">DNA recombination</keyword>
<keyword evidence="2" id="KW-0815">Transposition</keyword>
<keyword evidence="9" id="KW-1185">Reference proteome</keyword>
<dbReference type="InterPro" id="IPR047653">
    <property type="entry name" value="Tn3-like_transpos"/>
</dbReference>
<protein>
    <submittedName>
        <fullName evidence="8">Tn3 family transposase</fullName>
    </submittedName>
</protein>
<dbReference type="NCBIfam" id="NF033527">
    <property type="entry name" value="transpos_Tn3"/>
    <property type="match status" value="1"/>
</dbReference>
<name>A0ABX0N2C5_9BURK</name>
<gene>
    <name evidence="8" type="ORF">F1735_27715</name>
</gene>
<evidence type="ECO:0000256" key="2">
    <source>
        <dbReference type="ARBA" id="ARBA00022578"/>
    </source>
</evidence>
<feature type="domain" description="DUF4158" evidence="7">
    <location>
        <begin position="6"/>
        <end position="169"/>
    </location>
</feature>
<dbReference type="InterPro" id="IPR025296">
    <property type="entry name" value="DUF4158"/>
</dbReference>
<proteinExistence type="inferred from homology"/>
<dbReference type="Proteomes" id="UP000610594">
    <property type="component" value="Unassembled WGS sequence"/>
</dbReference>
<comment type="caution">
    <text evidence="8">The sequence shown here is derived from an EMBL/GenBank/DDBJ whole genome shotgun (WGS) entry which is preliminary data.</text>
</comment>
<dbReference type="EMBL" id="WHJF01000109">
    <property type="protein sequence ID" value="NHZ66037.1"/>
    <property type="molecule type" value="Genomic_DNA"/>
</dbReference>
<evidence type="ECO:0000259" key="6">
    <source>
        <dbReference type="Pfam" id="PF01526"/>
    </source>
</evidence>